<evidence type="ECO:0000256" key="11">
    <source>
        <dbReference type="RuleBase" id="RU363096"/>
    </source>
</evidence>
<keyword evidence="8" id="KW-0809">Transit peptide</keyword>
<dbReference type="EMBL" id="SWLB01000017">
    <property type="protein sequence ID" value="KAF3327707.1"/>
    <property type="molecule type" value="Genomic_DNA"/>
</dbReference>
<keyword evidence="7 11" id="KW-0276">Fatty acid metabolism</keyword>
<evidence type="ECO:0000256" key="10">
    <source>
        <dbReference type="ARBA" id="ARBA00023160"/>
    </source>
</evidence>
<keyword evidence="3 11" id="KW-0444">Lipid biosynthesis</keyword>
<dbReference type="Pfam" id="PF20791">
    <property type="entry name" value="Acyl-ACP_TE_C"/>
    <property type="match status" value="1"/>
</dbReference>
<dbReference type="InterPro" id="IPR045023">
    <property type="entry name" value="FATA/B"/>
</dbReference>
<keyword evidence="4 11" id="KW-0150">Chloroplast</keyword>
<comment type="caution">
    <text evidence="14">The sequence shown here is derived from an EMBL/GenBank/DDBJ whole genome shotgun (WGS) entry which is preliminary data.</text>
</comment>
<organism evidence="14 15">
    <name type="scientific">Carex littledalei</name>
    <dbReference type="NCBI Taxonomy" id="544730"/>
    <lineage>
        <taxon>Eukaryota</taxon>
        <taxon>Viridiplantae</taxon>
        <taxon>Streptophyta</taxon>
        <taxon>Embryophyta</taxon>
        <taxon>Tracheophyta</taxon>
        <taxon>Spermatophyta</taxon>
        <taxon>Magnoliopsida</taxon>
        <taxon>Liliopsida</taxon>
        <taxon>Poales</taxon>
        <taxon>Cyperaceae</taxon>
        <taxon>Cyperoideae</taxon>
        <taxon>Cariceae</taxon>
        <taxon>Carex</taxon>
        <taxon>Carex subgen. Euthyceras</taxon>
    </lineage>
</organism>
<evidence type="ECO:0000259" key="12">
    <source>
        <dbReference type="Pfam" id="PF01643"/>
    </source>
</evidence>
<evidence type="ECO:0000256" key="2">
    <source>
        <dbReference type="ARBA" id="ARBA00006500"/>
    </source>
</evidence>
<comment type="subcellular location">
    <subcellularLocation>
        <location evidence="1 11">Plastid</location>
        <location evidence="1 11">Chloroplast</location>
    </subcellularLocation>
</comment>
<sequence length="209" mass="24194">MGVLTFADKFCIVMRGVVEIEHWCEPEGRIAARFDYIIDNLSSGEVIGRATSKWLMLNKDTCKPQKINNQVRDEFLAFCSKSSRLAFAEENNRGLEKIPQLDEPAEYSRLSLLSMPQDIFDKYELQSITIDYCHNCQFDDSLDSYTSTEIEKEDLNGFSDDLCLLDSNPNPGRYRPSVPSFPRVVSHRARDKPWSYYLEKALNKRMLNR</sequence>
<evidence type="ECO:0000256" key="1">
    <source>
        <dbReference type="ARBA" id="ARBA00004229"/>
    </source>
</evidence>
<keyword evidence="5 11" id="KW-0934">Plastid</keyword>
<evidence type="ECO:0000313" key="14">
    <source>
        <dbReference type="EMBL" id="KAF3327707.1"/>
    </source>
</evidence>
<dbReference type="GO" id="GO:0000036">
    <property type="term" value="F:acyl carrier activity"/>
    <property type="evidence" value="ECO:0007669"/>
    <property type="project" value="TreeGrafter"/>
</dbReference>
<keyword evidence="15" id="KW-1185">Reference proteome</keyword>
<dbReference type="PANTHER" id="PTHR31727">
    <property type="entry name" value="OLEOYL-ACYL CARRIER PROTEIN THIOESTERASE 1, CHLOROPLASTIC"/>
    <property type="match status" value="1"/>
</dbReference>
<comment type="similarity">
    <text evidence="2 11">Belongs to the acyl-ACP thioesterase family.</text>
</comment>
<evidence type="ECO:0000256" key="4">
    <source>
        <dbReference type="ARBA" id="ARBA00022528"/>
    </source>
</evidence>
<evidence type="ECO:0000256" key="7">
    <source>
        <dbReference type="ARBA" id="ARBA00022832"/>
    </source>
</evidence>
<dbReference type="InterPro" id="IPR049427">
    <property type="entry name" value="Acyl-ACP_TE_C"/>
</dbReference>
<dbReference type="Gene3D" id="3.10.129.10">
    <property type="entry name" value="Hotdog Thioesterase"/>
    <property type="match status" value="2"/>
</dbReference>
<keyword evidence="10 11" id="KW-0275">Fatty acid biosynthesis</keyword>
<name>A0A833QXE1_9POAL</name>
<evidence type="ECO:0000256" key="5">
    <source>
        <dbReference type="ARBA" id="ARBA00022640"/>
    </source>
</evidence>
<evidence type="ECO:0000313" key="15">
    <source>
        <dbReference type="Proteomes" id="UP000623129"/>
    </source>
</evidence>
<evidence type="ECO:0000259" key="13">
    <source>
        <dbReference type="Pfam" id="PF20791"/>
    </source>
</evidence>
<protein>
    <recommendedName>
        <fullName evidence="11">Acyl-[acyl-carrier-protein] hydrolase</fullName>
        <ecNumber evidence="11">3.1.2.-</ecNumber>
    </recommendedName>
</protein>
<keyword evidence="9 11" id="KW-0443">Lipid metabolism</keyword>
<dbReference type="PANTHER" id="PTHR31727:SF6">
    <property type="entry name" value="OLEOYL-ACYL CARRIER PROTEIN THIOESTERASE 1, CHLOROPLASTIC"/>
    <property type="match status" value="1"/>
</dbReference>
<comment type="function">
    <text evidence="11">Plays an essential role in chain termination during de novo fatty acid synthesis.</text>
</comment>
<dbReference type="GO" id="GO:0016297">
    <property type="term" value="F:fatty acyl-[ACP] hydrolase activity"/>
    <property type="evidence" value="ECO:0007669"/>
    <property type="project" value="InterPro"/>
</dbReference>
<feature type="domain" description="Acyl-ACP thioesterase-like C-terminal" evidence="13">
    <location>
        <begin position="107"/>
        <end position="155"/>
    </location>
</feature>
<dbReference type="GO" id="GO:0009507">
    <property type="term" value="C:chloroplast"/>
    <property type="evidence" value="ECO:0007669"/>
    <property type="project" value="UniProtKB-SubCell"/>
</dbReference>
<dbReference type="OrthoDB" id="602240at2759"/>
<dbReference type="SUPFAM" id="SSF54637">
    <property type="entry name" value="Thioesterase/thiol ester dehydrase-isomerase"/>
    <property type="match status" value="1"/>
</dbReference>
<gene>
    <name evidence="14" type="ORF">FCM35_KLT07825</name>
</gene>
<dbReference type="AlphaFoldDB" id="A0A833QXE1"/>
<evidence type="ECO:0000256" key="3">
    <source>
        <dbReference type="ARBA" id="ARBA00022516"/>
    </source>
</evidence>
<keyword evidence="6 11" id="KW-0378">Hydrolase</keyword>
<evidence type="ECO:0000256" key="8">
    <source>
        <dbReference type="ARBA" id="ARBA00022946"/>
    </source>
</evidence>
<dbReference type="EC" id="3.1.2.-" evidence="11"/>
<accession>A0A833QXE1</accession>
<reference evidence="14" key="1">
    <citation type="submission" date="2020-01" db="EMBL/GenBank/DDBJ databases">
        <title>Genome sequence of Kobresia littledalei, the first chromosome-level genome in the family Cyperaceae.</title>
        <authorList>
            <person name="Qu G."/>
        </authorList>
    </citation>
    <scope>NUCLEOTIDE SEQUENCE</scope>
    <source>
        <strain evidence="14">C.B.Clarke</strain>
        <tissue evidence="14">Leaf</tissue>
    </source>
</reference>
<dbReference type="InterPro" id="IPR002864">
    <property type="entry name" value="Acyl-ACP_thioesterase_NHD"/>
</dbReference>
<dbReference type="Proteomes" id="UP000623129">
    <property type="component" value="Unassembled WGS sequence"/>
</dbReference>
<evidence type="ECO:0000256" key="6">
    <source>
        <dbReference type="ARBA" id="ARBA00022801"/>
    </source>
</evidence>
<dbReference type="Pfam" id="PF01643">
    <property type="entry name" value="Acyl-ACP_TE"/>
    <property type="match status" value="1"/>
</dbReference>
<evidence type="ECO:0000256" key="9">
    <source>
        <dbReference type="ARBA" id="ARBA00023098"/>
    </source>
</evidence>
<proteinExistence type="inferred from homology"/>
<dbReference type="InterPro" id="IPR029069">
    <property type="entry name" value="HotDog_dom_sf"/>
</dbReference>
<feature type="domain" description="Acyl-ACP thioesterase N-terminal hotdog" evidence="12">
    <location>
        <begin position="16"/>
        <end position="74"/>
    </location>
</feature>